<evidence type="ECO:0000256" key="16">
    <source>
        <dbReference type="ARBA" id="ARBA00023136"/>
    </source>
</evidence>
<keyword evidence="13" id="KW-0221">Differentiation</keyword>
<dbReference type="InterPro" id="IPR051716">
    <property type="entry name" value="Plant_RL_S/T_kinase"/>
</dbReference>
<protein>
    <recommendedName>
        <fullName evidence="3">non-specific serine/threonine protein kinase</fullName>
        <ecNumber evidence="3">2.7.11.1</ecNumber>
    </recommendedName>
</protein>
<accession>A0A9E7GG21</accession>
<keyword evidence="10" id="KW-0677">Repeat</keyword>
<dbReference type="AlphaFoldDB" id="A0A9E7GG21"/>
<dbReference type="GO" id="GO:0016020">
    <property type="term" value="C:membrane"/>
    <property type="evidence" value="ECO:0007669"/>
    <property type="project" value="UniProtKB-SubCell"/>
</dbReference>
<dbReference type="Gene3D" id="3.30.200.20">
    <property type="entry name" value="Phosphorylase Kinase, domain 1"/>
    <property type="match status" value="1"/>
</dbReference>
<evidence type="ECO:0000256" key="13">
    <source>
        <dbReference type="ARBA" id="ARBA00022782"/>
    </source>
</evidence>
<dbReference type="FunFam" id="3.80.10.10:FF:000371">
    <property type="entry name" value="Leucine-rich repeat receptor-like serine/threonine-protein kinase BAM3"/>
    <property type="match status" value="1"/>
</dbReference>
<dbReference type="SMART" id="SM00220">
    <property type="entry name" value="S_TKc"/>
    <property type="match status" value="1"/>
</dbReference>
<sequence>MRDLCDRKATFSFKAFFDPRNKRKKGEEPEPISASMLLHHPWILSQAPLPSPILLYPPPPLPHKPPSMAASAPQASLFLFSLLCHLASASSSTGLLSLSLRKQASILLSIKRSFHHSQTLLPSWNSSAHAALCAWGGVRCDDAKHVVLALDVANSNISGSLSPAIAELKGLASLSVAGNSLSGRFPHGISELPRLRYLNISNNQFNGTLNWSLSDMAELEVLDAYNNDFSGPLPVGLPRLPKLRHLDLGGNYFSGAIPVAYGSFSAITYLSLAGNDLGGFIPPELGNATTLKQLYLGYYNEFDGGVPAEIGNLIDLLHLDLSSCGLEGEIPPELGNLKNLDTLFLQTNQLTGAIPLQLGNLSSLRYLDISNNALTGEIPNGFSKLHQLTLLHVFMNRLHGEIPGFVAELPSLEVLKLWQNNFTGSIPAALGRNGRLRELDLSTNKLTGLIPPSLCFGKKLEILILLNNFLFGPLPDDIGECMTLSRVRMGKNYLTGSIPRGFLYLPELSLLELQNNYLTGVVAEEPAQKPAKLGLLNLSNNRLTGPLPSSIGNFSSLQILLLGGNEFAGEIPSQLGLLKQVLKVDMSRNNFSCRIPPEIGDCSSLTYLDLSHNQLAGPIPARISQVRILSYLNLSWNRLSESIPQEMSSMKSLTSADFSHNDFSGRIPETGQFTYLNASSFLANPQLCGSASNPCSSSSSPRIERGEHHGVKSQLPGRFRLLFALGLLTCSLVFAITVVIKTQSMMKRGFSDSWKLTAFQKLEFTCDDVVECLKENCIIGRGGAGVVYRGTTPSGDRIAVKRLLGINKGSTHDNGLSAEIQTLGKIRHRNIVRLLAFCSDKETNLLVYEYMHNGSLGKVLHEKRGGYLSWEMRLRIATGAAKGLSYLHHDCSPPILHRDVKSNNILLDLDFEAHVADFGLAKYLQDTGASECMSAIAGSYGYIAPEYAYTLKVDEKSDVYSYGVVLLELITGKKPVGDFGEEGLDIVRWARMNTSWNKEGVVAIMDPRLIDVPMEEAMQVFFVAMLCVQEHSVERPNMREVVLMLEQAKQSH</sequence>
<dbReference type="Pfam" id="PF00069">
    <property type="entry name" value="Pkinase"/>
    <property type="match status" value="1"/>
</dbReference>
<keyword evidence="14" id="KW-0067">ATP-binding</keyword>
<dbReference type="SUPFAM" id="SSF56112">
    <property type="entry name" value="Protein kinase-like (PK-like)"/>
    <property type="match status" value="1"/>
</dbReference>
<evidence type="ECO:0000256" key="4">
    <source>
        <dbReference type="ARBA" id="ARBA00022473"/>
    </source>
</evidence>
<evidence type="ECO:0000256" key="21">
    <source>
        <dbReference type="SAM" id="Phobius"/>
    </source>
</evidence>
<dbReference type="Pfam" id="PF00560">
    <property type="entry name" value="LRR_1"/>
    <property type="match status" value="9"/>
</dbReference>
<evidence type="ECO:0000256" key="14">
    <source>
        <dbReference type="ARBA" id="ARBA00022840"/>
    </source>
</evidence>
<keyword evidence="8 21" id="KW-0812">Transmembrane</keyword>
<dbReference type="GO" id="GO:0004674">
    <property type="term" value="F:protein serine/threonine kinase activity"/>
    <property type="evidence" value="ECO:0007669"/>
    <property type="project" value="UniProtKB-KW"/>
</dbReference>
<gene>
    <name evidence="23" type="ORF">MUK42_22505</name>
</gene>
<comment type="catalytic activity">
    <reaction evidence="20">
        <text>L-seryl-[protein] + ATP = O-phospho-L-seryl-[protein] + ADP + H(+)</text>
        <dbReference type="Rhea" id="RHEA:17989"/>
        <dbReference type="Rhea" id="RHEA-COMP:9863"/>
        <dbReference type="Rhea" id="RHEA-COMP:11604"/>
        <dbReference type="ChEBI" id="CHEBI:15378"/>
        <dbReference type="ChEBI" id="CHEBI:29999"/>
        <dbReference type="ChEBI" id="CHEBI:30616"/>
        <dbReference type="ChEBI" id="CHEBI:83421"/>
        <dbReference type="ChEBI" id="CHEBI:456216"/>
        <dbReference type="EC" id="2.7.11.1"/>
    </reaction>
</comment>
<keyword evidence="4" id="KW-0217">Developmental protein</keyword>
<evidence type="ECO:0000256" key="12">
    <source>
        <dbReference type="ARBA" id="ARBA00022777"/>
    </source>
</evidence>
<proteinExistence type="inferred from homology"/>
<evidence type="ECO:0000256" key="7">
    <source>
        <dbReference type="ARBA" id="ARBA00022679"/>
    </source>
</evidence>
<evidence type="ECO:0000256" key="20">
    <source>
        <dbReference type="ARBA" id="ARBA00048679"/>
    </source>
</evidence>
<dbReference type="Pfam" id="PF13855">
    <property type="entry name" value="LRR_8"/>
    <property type="match status" value="1"/>
</dbReference>
<keyword evidence="7" id="KW-0808">Transferase</keyword>
<feature type="domain" description="Protein kinase" evidence="22">
    <location>
        <begin position="773"/>
        <end position="1052"/>
    </location>
</feature>
<dbReference type="InterPro" id="IPR000719">
    <property type="entry name" value="Prot_kinase_dom"/>
</dbReference>
<comment type="catalytic activity">
    <reaction evidence="19">
        <text>L-threonyl-[protein] + ATP = O-phospho-L-threonyl-[protein] + ADP + H(+)</text>
        <dbReference type="Rhea" id="RHEA:46608"/>
        <dbReference type="Rhea" id="RHEA-COMP:11060"/>
        <dbReference type="Rhea" id="RHEA-COMP:11605"/>
        <dbReference type="ChEBI" id="CHEBI:15378"/>
        <dbReference type="ChEBI" id="CHEBI:30013"/>
        <dbReference type="ChEBI" id="CHEBI:30616"/>
        <dbReference type="ChEBI" id="CHEBI:61977"/>
        <dbReference type="ChEBI" id="CHEBI:456216"/>
        <dbReference type="EC" id="2.7.11.1"/>
    </reaction>
</comment>
<dbReference type="PRINTS" id="PR00019">
    <property type="entry name" value="LEURICHRPT"/>
</dbReference>
<evidence type="ECO:0000256" key="5">
    <source>
        <dbReference type="ARBA" id="ARBA00022527"/>
    </source>
</evidence>
<evidence type="ECO:0000259" key="22">
    <source>
        <dbReference type="PROSITE" id="PS50011"/>
    </source>
</evidence>
<comment type="subcellular location">
    <subcellularLocation>
        <location evidence="1">Membrane</location>
        <topology evidence="1">Single-pass membrane protein</topology>
    </subcellularLocation>
</comment>
<evidence type="ECO:0000256" key="17">
    <source>
        <dbReference type="ARBA" id="ARBA00023170"/>
    </source>
</evidence>
<dbReference type="PANTHER" id="PTHR48053">
    <property type="entry name" value="LEUCINE RICH REPEAT FAMILY PROTEIN, EXPRESSED"/>
    <property type="match status" value="1"/>
</dbReference>
<keyword evidence="6" id="KW-0433">Leucine-rich repeat</keyword>
<name>A0A9E7GG21_9LILI</name>
<dbReference type="PROSITE" id="PS00108">
    <property type="entry name" value="PROTEIN_KINASE_ST"/>
    <property type="match status" value="1"/>
</dbReference>
<dbReference type="InterPro" id="IPR003591">
    <property type="entry name" value="Leu-rich_rpt_typical-subtyp"/>
</dbReference>
<keyword evidence="11" id="KW-0547">Nucleotide-binding</keyword>
<dbReference type="FunFam" id="1.10.510.10:FF:000201">
    <property type="entry name" value="Leucine-rich repeat receptor-like serine/threonine-protein kinase"/>
    <property type="match status" value="1"/>
</dbReference>
<dbReference type="GO" id="GO:0010075">
    <property type="term" value="P:regulation of meristem growth"/>
    <property type="evidence" value="ECO:0007669"/>
    <property type="project" value="UniProtKB-ARBA"/>
</dbReference>
<dbReference type="Gene3D" id="1.10.510.10">
    <property type="entry name" value="Transferase(Phosphotransferase) domain 1"/>
    <property type="match status" value="1"/>
</dbReference>
<dbReference type="FunFam" id="3.80.10.10:FF:000560">
    <property type="entry name" value="Leucine-rich repeat receptor-like serine/threonine-protein kinase BAM3"/>
    <property type="match status" value="1"/>
</dbReference>
<evidence type="ECO:0000256" key="6">
    <source>
        <dbReference type="ARBA" id="ARBA00022614"/>
    </source>
</evidence>
<comment type="similarity">
    <text evidence="2">Belongs to the protein kinase superfamily. Ser/Thr protein kinase family.</text>
</comment>
<dbReference type="FunFam" id="3.80.10.10:FF:000108">
    <property type="entry name" value="Leucine-rich repeat receptor-like serine/threonine-protein kinase BAM3"/>
    <property type="match status" value="1"/>
</dbReference>
<organism evidence="23 24">
    <name type="scientific">Musa troglodytarum</name>
    <name type="common">fe'i banana</name>
    <dbReference type="NCBI Taxonomy" id="320322"/>
    <lineage>
        <taxon>Eukaryota</taxon>
        <taxon>Viridiplantae</taxon>
        <taxon>Streptophyta</taxon>
        <taxon>Embryophyta</taxon>
        <taxon>Tracheophyta</taxon>
        <taxon>Spermatophyta</taxon>
        <taxon>Magnoliopsida</taxon>
        <taxon>Liliopsida</taxon>
        <taxon>Zingiberales</taxon>
        <taxon>Musaceae</taxon>
        <taxon>Musa</taxon>
    </lineage>
</organism>
<evidence type="ECO:0000256" key="2">
    <source>
        <dbReference type="ARBA" id="ARBA00008684"/>
    </source>
</evidence>
<dbReference type="InterPro" id="IPR011009">
    <property type="entry name" value="Kinase-like_dom_sf"/>
</dbReference>
<dbReference type="EC" id="2.7.11.1" evidence="3"/>
<evidence type="ECO:0000256" key="10">
    <source>
        <dbReference type="ARBA" id="ARBA00022737"/>
    </source>
</evidence>
<evidence type="ECO:0000313" key="24">
    <source>
        <dbReference type="Proteomes" id="UP001055439"/>
    </source>
</evidence>
<dbReference type="FunFam" id="3.30.200.20:FF:000292">
    <property type="entry name" value="Leucine-rich repeat receptor-like serine/threonine-protein kinase BAM1"/>
    <property type="match status" value="1"/>
</dbReference>
<evidence type="ECO:0000256" key="9">
    <source>
        <dbReference type="ARBA" id="ARBA00022729"/>
    </source>
</evidence>
<evidence type="ECO:0000256" key="3">
    <source>
        <dbReference type="ARBA" id="ARBA00012513"/>
    </source>
</evidence>
<dbReference type="Pfam" id="PF08263">
    <property type="entry name" value="LRRNT_2"/>
    <property type="match status" value="1"/>
</dbReference>
<keyword evidence="9" id="KW-0732">Signal</keyword>
<evidence type="ECO:0000256" key="1">
    <source>
        <dbReference type="ARBA" id="ARBA00004167"/>
    </source>
</evidence>
<dbReference type="GO" id="GO:0005524">
    <property type="term" value="F:ATP binding"/>
    <property type="evidence" value="ECO:0007669"/>
    <property type="project" value="UniProtKB-KW"/>
</dbReference>
<dbReference type="InterPro" id="IPR008271">
    <property type="entry name" value="Ser/Thr_kinase_AS"/>
</dbReference>
<dbReference type="Gene3D" id="3.80.10.10">
    <property type="entry name" value="Ribonuclease Inhibitor"/>
    <property type="match status" value="3"/>
</dbReference>
<evidence type="ECO:0000256" key="11">
    <source>
        <dbReference type="ARBA" id="ARBA00022741"/>
    </source>
</evidence>
<evidence type="ECO:0000256" key="18">
    <source>
        <dbReference type="ARBA" id="ARBA00023180"/>
    </source>
</evidence>
<keyword evidence="16 21" id="KW-0472">Membrane</keyword>
<evidence type="ECO:0000256" key="15">
    <source>
        <dbReference type="ARBA" id="ARBA00022989"/>
    </source>
</evidence>
<dbReference type="PROSITE" id="PS50011">
    <property type="entry name" value="PROTEIN_KINASE_DOM"/>
    <property type="match status" value="1"/>
</dbReference>
<dbReference type="GO" id="GO:0030154">
    <property type="term" value="P:cell differentiation"/>
    <property type="evidence" value="ECO:0007669"/>
    <property type="project" value="UniProtKB-KW"/>
</dbReference>
<reference evidence="23" key="1">
    <citation type="submission" date="2022-05" db="EMBL/GenBank/DDBJ databases">
        <title>The Musa troglodytarum L. genome provides insights into the mechanism of non-climacteric behaviour and enrichment of carotenoids.</title>
        <authorList>
            <person name="Wang J."/>
        </authorList>
    </citation>
    <scope>NUCLEOTIDE SEQUENCE</scope>
    <source>
        <tissue evidence="23">Leaf</tissue>
    </source>
</reference>
<evidence type="ECO:0000256" key="19">
    <source>
        <dbReference type="ARBA" id="ARBA00047899"/>
    </source>
</evidence>
<keyword evidence="5" id="KW-0723">Serine/threonine-protein kinase</keyword>
<keyword evidence="15 21" id="KW-1133">Transmembrane helix</keyword>
<dbReference type="InterPro" id="IPR032675">
    <property type="entry name" value="LRR_dom_sf"/>
</dbReference>
<dbReference type="SUPFAM" id="SSF52058">
    <property type="entry name" value="L domain-like"/>
    <property type="match status" value="1"/>
</dbReference>
<keyword evidence="12 23" id="KW-0418">Kinase</keyword>
<dbReference type="InterPro" id="IPR013210">
    <property type="entry name" value="LRR_N_plant-typ"/>
</dbReference>
<dbReference type="EMBL" id="CP097508">
    <property type="protein sequence ID" value="URE13800.1"/>
    <property type="molecule type" value="Genomic_DNA"/>
</dbReference>
<dbReference type="OrthoDB" id="676979at2759"/>
<dbReference type="GO" id="GO:0009908">
    <property type="term" value="P:flower development"/>
    <property type="evidence" value="ECO:0007669"/>
    <property type="project" value="UniProtKB-ARBA"/>
</dbReference>
<dbReference type="InterPro" id="IPR001611">
    <property type="entry name" value="Leu-rich_rpt"/>
</dbReference>
<dbReference type="PANTHER" id="PTHR48053:SF43">
    <property type="entry name" value="LEUCINE-RICH REPEAT RECEPTOR-LIKE SERINE_THREONINE-PROTEIN KINASE BAM3"/>
    <property type="match status" value="1"/>
</dbReference>
<dbReference type="SUPFAM" id="SSF52047">
    <property type="entry name" value="RNI-like"/>
    <property type="match status" value="1"/>
</dbReference>
<feature type="transmembrane region" description="Helical" evidence="21">
    <location>
        <begin position="721"/>
        <end position="740"/>
    </location>
</feature>
<keyword evidence="17 23" id="KW-0675">Receptor</keyword>
<evidence type="ECO:0000256" key="8">
    <source>
        <dbReference type="ARBA" id="ARBA00022692"/>
    </source>
</evidence>
<dbReference type="SMART" id="SM00369">
    <property type="entry name" value="LRR_TYP"/>
    <property type="match status" value="9"/>
</dbReference>
<keyword evidence="24" id="KW-1185">Reference proteome</keyword>
<dbReference type="FunFam" id="3.80.10.10:FF:000129">
    <property type="entry name" value="Leucine-rich repeat receptor-like kinase"/>
    <property type="match status" value="1"/>
</dbReference>
<evidence type="ECO:0000313" key="23">
    <source>
        <dbReference type="EMBL" id="URE13800.1"/>
    </source>
</evidence>
<dbReference type="Proteomes" id="UP001055439">
    <property type="component" value="Chromosome 6"/>
</dbReference>
<keyword evidence="18" id="KW-0325">Glycoprotein</keyword>